<dbReference type="GO" id="GO:0004812">
    <property type="term" value="F:aminoacyl-tRNA ligase activity"/>
    <property type="evidence" value="ECO:0007669"/>
    <property type="project" value="UniProtKB-KW"/>
</dbReference>
<dbReference type="InterPro" id="IPR036754">
    <property type="entry name" value="YbaK/aa-tRNA-synt-asso_dom_sf"/>
</dbReference>
<dbReference type="InterPro" id="IPR007214">
    <property type="entry name" value="YbaK/aa-tRNA-synth-assoc-dom"/>
</dbReference>
<dbReference type="RefSeq" id="WP_149301121.1">
    <property type="nucleotide sequence ID" value="NZ_VTWH01000003.1"/>
</dbReference>
<proteinExistence type="inferred from homology"/>
<dbReference type="EMBL" id="VTWH01000003">
    <property type="protein sequence ID" value="KAA0969655.1"/>
    <property type="molecule type" value="Genomic_DNA"/>
</dbReference>
<keyword evidence="3" id="KW-0030">Aminoacyl-tRNA synthetase</keyword>
<evidence type="ECO:0000256" key="1">
    <source>
        <dbReference type="ARBA" id="ARBA00010201"/>
    </source>
</evidence>
<reference evidence="3 4" key="1">
    <citation type="submission" date="2019-08" db="EMBL/GenBank/DDBJ databases">
        <title>Aureimonas fodiniaquatilis sp. nov., isolated from a coal mine wastewater.</title>
        <authorList>
            <person name="Kim W."/>
        </authorList>
    </citation>
    <scope>NUCLEOTIDE SEQUENCE [LARGE SCALE GENOMIC DNA]</scope>
    <source>
        <strain evidence="3 4">CAU 1482</strain>
    </source>
</reference>
<accession>A0A5B0DUN5</accession>
<dbReference type="PANTHER" id="PTHR31423:SF3">
    <property type="entry name" value="PROLYL-TRNA SYNTHETASE ASSOCIATED DOMAIN-CONTAINING PROTEIN 1-RELATED"/>
    <property type="match status" value="1"/>
</dbReference>
<dbReference type="GO" id="GO:0002161">
    <property type="term" value="F:aminoacyl-tRNA deacylase activity"/>
    <property type="evidence" value="ECO:0007669"/>
    <property type="project" value="InterPro"/>
</dbReference>
<name>A0A5B0DUN5_9HYPH</name>
<keyword evidence="3" id="KW-0436">Ligase</keyword>
<dbReference type="OrthoDB" id="5145315at2"/>
<sequence length="184" mass="20128">MDQKLETSEAREEVNARQKAEPLFNLLKKLGLSVDSQWHEPVFTVEGSEELIASIPGGHTKNLFLKDKKGRIFLVVAHVDTQVDLKTLHQKIGAQGRLSFGDSERMQAMLGVTPGSVTIFGIMNDADGAVTLVLDANLMKYEIINGHPLTNWATTSISRVDLMSFCEATGHPPLITNLGDASNE</sequence>
<dbReference type="Pfam" id="PF04073">
    <property type="entry name" value="tRNA_edit"/>
    <property type="match status" value="1"/>
</dbReference>
<comment type="caution">
    <text evidence="3">The sequence shown here is derived from an EMBL/GenBank/DDBJ whole genome shotgun (WGS) entry which is preliminary data.</text>
</comment>
<dbReference type="SUPFAM" id="SSF55826">
    <property type="entry name" value="YbaK/ProRS associated domain"/>
    <property type="match status" value="1"/>
</dbReference>
<dbReference type="PANTHER" id="PTHR31423">
    <property type="entry name" value="YBAK DOMAIN-CONTAINING PROTEIN"/>
    <property type="match status" value="1"/>
</dbReference>
<evidence type="ECO:0000313" key="3">
    <source>
        <dbReference type="EMBL" id="KAA0969655.1"/>
    </source>
</evidence>
<dbReference type="Gene3D" id="3.90.960.10">
    <property type="entry name" value="YbaK/aminoacyl-tRNA synthetase-associated domain"/>
    <property type="match status" value="1"/>
</dbReference>
<dbReference type="AlphaFoldDB" id="A0A5B0DUN5"/>
<keyword evidence="4" id="KW-1185">Reference proteome</keyword>
<evidence type="ECO:0000313" key="4">
    <source>
        <dbReference type="Proteomes" id="UP000324738"/>
    </source>
</evidence>
<evidence type="ECO:0000259" key="2">
    <source>
        <dbReference type="Pfam" id="PF04073"/>
    </source>
</evidence>
<organism evidence="3 4">
    <name type="scientific">Aureimonas fodinaquatilis</name>
    <dbReference type="NCBI Taxonomy" id="2565783"/>
    <lineage>
        <taxon>Bacteria</taxon>
        <taxon>Pseudomonadati</taxon>
        <taxon>Pseudomonadota</taxon>
        <taxon>Alphaproteobacteria</taxon>
        <taxon>Hyphomicrobiales</taxon>
        <taxon>Aurantimonadaceae</taxon>
        <taxon>Aureimonas</taxon>
    </lineage>
</organism>
<dbReference type="InterPro" id="IPR040285">
    <property type="entry name" value="ProX/PRXD1"/>
</dbReference>
<protein>
    <submittedName>
        <fullName evidence="3">Prolyl-tRNA synthetase associated domain-containing protein</fullName>
    </submittedName>
</protein>
<dbReference type="CDD" id="cd04335">
    <property type="entry name" value="PrdX_deacylase"/>
    <property type="match status" value="1"/>
</dbReference>
<comment type="similarity">
    <text evidence="1">Belongs to the PRORSD1 family.</text>
</comment>
<gene>
    <name evidence="3" type="ORF">FPY71_14125</name>
</gene>
<dbReference type="Proteomes" id="UP000324738">
    <property type="component" value="Unassembled WGS sequence"/>
</dbReference>
<dbReference type="FunFam" id="3.90.960.10:FF:000005">
    <property type="entry name" value="Putative prolyl-tRNA synthetase"/>
    <property type="match status" value="1"/>
</dbReference>
<feature type="domain" description="YbaK/aminoacyl-tRNA synthetase-associated" evidence="2">
    <location>
        <begin position="39"/>
        <end position="164"/>
    </location>
</feature>